<feature type="region of interest" description="Disordered" evidence="1">
    <location>
        <begin position="1"/>
        <end position="38"/>
    </location>
</feature>
<dbReference type="Pfam" id="PF03732">
    <property type="entry name" value="Retrotrans_gag"/>
    <property type="match status" value="1"/>
</dbReference>
<feature type="compositionally biased region" description="Polar residues" evidence="1">
    <location>
        <begin position="533"/>
        <end position="542"/>
    </location>
</feature>
<feature type="region of interest" description="Disordered" evidence="1">
    <location>
        <begin position="504"/>
        <end position="544"/>
    </location>
</feature>
<feature type="compositionally biased region" description="Low complexity" evidence="1">
    <location>
        <begin position="376"/>
        <end position="388"/>
    </location>
</feature>
<dbReference type="GO" id="GO:0003964">
    <property type="term" value="F:RNA-directed DNA polymerase activity"/>
    <property type="evidence" value="ECO:0007669"/>
    <property type="project" value="UniProtKB-KW"/>
</dbReference>
<proteinExistence type="predicted"/>
<sequence>MRTRSQTRNRNRQQQAPPAVVEPFNLEEPSENPAPPLGPMADNRTMVQLLQAPTVGYEDTIVIPEINANFELKHGLINLVQNKRFFGHDKEDPHAHIRYFNKITSTMKFPDIPSTSIKLMLFPFSLEGSARIWLEKEPPRSILTWDDLVSKFINQFFPPSKTTNLRNEITRFQQRFDESFYEAWDRFNNLLRACPHHGFSELHQLDTFYNALNANDQDSLNSAAGGNFLDKMPRECLRIIESKSKVRNSRNKAVVAKVSSNSSTPGISPDVAALTTEVSELKNMMKTMLVEKQKAQAPAPVKAVEQCCVTYGGAHSYRNCPATNGNIYQDSIQEYISQAAVANFNQGNTNSRPPMVANQIRPPGFPPIQNNQNRFNQNQGKNFNQNRGTNSIQNRGNNFYQGQVYQPPSSQPPVYQAQPYQAPAQQVQGVSKTDFENYVKANDAVLRNMQNQGQGLQNQIANLTDMLSKFVKANTASSSGTRTLPSNTVTNPKEDLKGITTRSGVAYKGPTIPTTSSPKVVERETEVTKDTMPPTNNGSTEDVQPPVVPVVHHESISEPVNAPVSASMPNQKTSIPFPLRRNDERRREKAIDQI</sequence>
<evidence type="ECO:0000313" key="3">
    <source>
        <dbReference type="EMBL" id="GJT85117.1"/>
    </source>
</evidence>
<feature type="compositionally biased region" description="Basic and acidic residues" evidence="1">
    <location>
        <begin position="520"/>
        <end position="529"/>
    </location>
</feature>
<evidence type="ECO:0000259" key="2">
    <source>
        <dbReference type="Pfam" id="PF03732"/>
    </source>
</evidence>
<accession>A0ABQ5HD20</accession>
<keyword evidence="3" id="KW-0695">RNA-directed DNA polymerase</keyword>
<dbReference type="InterPro" id="IPR005162">
    <property type="entry name" value="Retrotrans_gag_dom"/>
</dbReference>
<keyword evidence="3" id="KW-0808">Transferase</keyword>
<keyword evidence="3" id="KW-0548">Nucleotidyltransferase</keyword>
<reference evidence="3" key="1">
    <citation type="journal article" date="2022" name="Int. J. Mol. Sci.">
        <title>Draft Genome of Tanacetum Coccineum: Genomic Comparison of Closely Related Tanacetum-Family Plants.</title>
        <authorList>
            <person name="Yamashiro T."/>
            <person name="Shiraishi A."/>
            <person name="Nakayama K."/>
            <person name="Satake H."/>
        </authorList>
    </citation>
    <scope>NUCLEOTIDE SEQUENCE</scope>
</reference>
<dbReference type="EMBL" id="BQNB010019419">
    <property type="protein sequence ID" value="GJT85117.1"/>
    <property type="molecule type" value="Genomic_DNA"/>
</dbReference>
<keyword evidence="4" id="KW-1185">Reference proteome</keyword>
<feature type="compositionally biased region" description="Basic and acidic residues" evidence="1">
    <location>
        <begin position="580"/>
        <end position="594"/>
    </location>
</feature>
<feature type="compositionally biased region" description="Polar residues" evidence="1">
    <location>
        <begin position="477"/>
        <end position="491"/>
    </location>
</feature>
<organism evidence="3 4">
    <name type="scientific">Tanacetum coccineum</name>
    <dbReference type="NCBI Taxonomy" id="301880"/>
    <lineage>
        <taxon>Eukaryota</taxon>
        <taxon>Viridiplantae</taxon>
        <taxon>Streptophyta</taxon>
        <taxon>Embryophyta</taxon>
        <taxon>Tracheophyta</taxon>
        <taxon>Spermatophyta</taxon>
        <taxon>Magnoliopsida</taxon>
        <taxon>eudicotyledons</taxon>
        <taxon>Gunneridae</taxon>
        <taxon>Pentapetalae</taxon>
        <taxon>asterids</taxon>
        <taxon>campanulids</taxon>
        <taxon>Asterales</taxon>
        <taxon>Asteraceae</taxon>
        <taxon>Asteroideae</taxon>
        <taxon>Anthemideae</taxon>
        <taxon>Anthemidinae</taxon>
        <taxon>Tanacetum</taxon>
    </lineage>
</organism>
<gene>
    <name evidence="3" type="ORF">Tco_1066834</name>
</gene>
<reference evidence="3" key="2">
    <citation type="submission" date="2022-01" db="EMBL/GenBank/DDBJ databases">
        <authorList>
            <person name="Yamashiro T."/>
            <person name="Shiraishi A."/>
            <person name="Satake H."/>
            <person name="Nakayama K."/>
        </authorList>
    </citation>
    <scope>NUCLEOTIDE SEQUENCE</scope>
</reference>
<comment type="caution">
    <text evidence="3">The sequence shown here is derived from an EMBL/GenBank/DDBJ whole genome shotgun (WGS) entry which is preliminary data.</text>
</comment>
<dbReference type="PANTHER" id="PTHR33223">
    <property type="entry name" value="CCHC-TYPE DOMAIN-CONTAINING PROTEIN"/>
    <property type="match status" value="1"/>
</dbReference>
<dbReference type="Proteomes" id="UP001151760">
    <property type="component" value="Unassembled WGS sequence"/>
</dbReference>
<evidence type="ECO:0000256" key="1">
    <source>
        <dbReference type="SAM" id="MobiDB-lite"/>
    </source>
</evidence>
<feature type="compositionally biased region" description="Low complexity" evidence="1">
    <location>
        <begin position="400"/>
        <end position="416"/>
    </location>
</feature>
<feature type="domain" description="Retrotransposon gag" evidence="2">
    <location>
        <begin position="121"/>
        <end position="213"/>
    </location>
</feature>
<feature type="region of interest" description="Disordered" evidence="1">
    <location>
        <begin position="559"/>
        <end position="594"/>
    </location>
</feature>
<evidence type="ECO:0000313" key="4">
    <source>
        <dbReference type="Proteomes" id="UP001151760"/>
    </source>
</evidence>
<protein>
    <submittedName>
        <fullName evidence="3">Reverse transcriptase domain-containing protein</fullName>
    </submittedName>
</protein>
<feature type="compositionally biased region" description="Polar residues" evidence="1">
    <location>
        <begin position="389"/>
        <end position="399"/>
    </location>
</feature>
<name>A0ABQ5HD20_9ASTR</name>
<dbReference type="PANTHER" id="PTHR33223:SF11">
    <property type="entry name" value="ELEMENT PROTEIN, PUTATIVE-RELATED"/>
    <property type="match status" value="1"/>
</dbReference>
<feature type="compositionally biased region" description="Basic residues" evidence="1">
    <location>
        <begin position="1"/>
        <end position="11"/>
    </location>
</feature>
<feature type="region of interest" description="Disordered" evidence="1">
    <location>
        <begin position="376"/>
        <end position="416"/>
    </location>
</feature>
<feature type="region of interest" description="Disordered" evidence="1">
    <location>
        <begin position="477"/>
        <end position="496"/>
    </location>
</feature>